<dbReference type="EMBL" id="MU863877">
    <property type="protein sequence ID" value="KAK4205209.1"/>
    <property type="molecule type" value="Genomic_DNA"/>
</dbReference>
<dbReference type="PANTHER" id="PTHR28139">
    <property type="entry name" value="UPF0768 PROTEIN YBL029C-A"/>
    <property type="match status" value="1"/>
</dbReference>
<organism evidence="1 2">
    <name type="scientific">Triangularia verruculosa</name>
    <dbReference type="NCBI Taxonomy" id="2587418"/>
    <lineage>
        <taxon>Eukaryota</taxon>
        <taxon>Fungi</taxon>
        <taxon>Dikarya</taxon>
        <taxon>Ascomycota</taxon>
        <taxon>Pezizomycotina</taxon>
        <taxon>Sordariomycetes</taxon>
        <taxon>Sordariomycetidae</taxon>
        <taxon>Sordariales</taxon>
        <taxon>Podosporaceae</taxon>
        <taxon>Triangularia</taxon>
    </lineage>
</organism>
<reference evidence="1" key="1">
    <citation type="journal article" date="2023" name="Mol. Phylogenet. Evol.">
        <title>Genome-scale phylogeny and comparative genomics of the fungal order Sordariales.</title>
        <authorList>
            <person name="Hensen N."/>
            <person name="Bonometti L."/>
            <person name="Westerberg I."/>
            <person name="Brannstrom I.O."/>
            <person name="Guillou S."/>
            <person name="Cros-Aarteil S."/>
            <person name="Calhoun S."/>
            <person name="Haridas S."/>
            <person name="Kuo A."/>
            <person name="Mondo S."/>
            <person name="Pangilinan J."/>
            <person name="Riley R."/>
            <person name="LaButti K."/>
            <person name="Andreopoulos B."/>
            <person name="Lipzen A."/>
            <person name="Chen C."/>
            <person name="Yan M."/>
            <person name="Daum C."/>
            <person name="Ng V."/>
            <person name="Clum A."/>
            <person name="Steindorff A."/>
            <person name="Ohm R.A."/>
            <person name="Martin F."/>
            <person name="Silar P."/>
            <person name="Natvig D.O."/>
            <person name="Lalanne C."/>
            <person name="Gautier V."/>
            <person name="Ament-Velasquez S.L."/>
            <person name="Kruys A."/>
            <person name="Hutchinson M.I."/>
            <person name="Powell A.J."/>
            <person name="Barry K."/>
            <person name="Miller A.N."/>
            <person name="Grigoriev I.V."/>
            <person name="Debuchy R."/>
            <person name="Gladieux P."/>
            <person name="Hiltunen Thoren M."/>
            <person name="Johannesson H."/>
        </authorList>
    </citation>
    <scope>NUCLEOTIDE SEQUENCE</scope>
    <source>
        <strain evidence="1">CBS 315.58</strain>
    </source>
</reference>
<reference evidence="1" key="2">
    <citation type="submission" date="2023-05" db="EMBL/GenBank/DDBJ databases">
        <authorList>
            <consortium name="Lawrence Berkeley National Laboratory"/>
            <person name="Steindorff A."/>
            <person name="Hensen N."/>
            <person name="Bonometti L."/>
            <person name="Westerberg I."/>
            <person name="Brannstrom I.O."/>
            <person name="Guillou S."/>
            <person name="Cros-Aarteil S."/>
            <person name="Calhoun S."/>
            <person name="Haridas S."/>
            <person name="Kuo A."/>
            <person name="Mondo S."/>
            <person name="Pangilinan J."/>
            <person name="Riley R."/>
            <person name="Labutti K."/>
            <person name="Andreopoulos B."/>
            <person name="Lipzen A."/>
            <person name="Chen C."/>
            <person name="Yanf M."/>
            <person name="Daum C."/>
            <person name="Ng V."/>
            <person name="Clum A."/>
            <person name="Ohm R."/>
            <person name="Martin F."/>
            <person name="Silar P."/>
            <person name="Natvig D."/>
            <person name="Lalanne C."/>
            <person name="Gautier V."/>
            <person name="Ament-Velasquez S.L."/>
            <person name="Kruys A."/>
            <person name="Hutchinson M.I."/>
            <person name="Powell A.J."/>
            <person name="Barry K."/>
            <person name="Miller A.N."/>
            <person name="Grigoriev I.V."/>
            <person name="Debuchy R."/>
            <person name="Gladieux P."/>
            <person name="Thoren M.H."/>
            <person name="Johannesson H."/>
        </authorList>
    </citation>
    <scope>NUCLEOTIDE SEQUENCE</scope>
    <source>
        <strain evidence="1">CBS 315.58</strain>
    </source>
</reference>
<dbReference type="Proteomes" id="UP001303160">
    <property type="component" value="Unassembled WGS sequence"/>
</dbReference>
<evidence type="ECO:0000313" key="1">
    <source>
        <dbReference type="EMBL" id="KAK4205209.1"/>
    </source>
</evidence>
<protein>
    <submittedName>
        <fullName evidence="1">Uncharacterized protein</fullName>
    </submittedName>
</protein>
<keyword evidence="2" id="KW-1185">Reference proteome</keyword>
<dbReference type="AlphaFoldDB" id="A0AAN7AZZ4"/>
<gene>
    <name evidence="1" type="ORF">QBC40DRAFT_271269</name>
</gene>
<sequence>MCLIFTCGEHTFKKEVEGYEGIVCRCHNCGNYSSAVIKSHPWFTFCFIVCFPPRPFLHRPI</sequence>
<name>A0AAN7AZZ4_9PEZI</name>
<evidence type="ECO:0000313" key="2">
    <source>
        <dbReference type="Proteomes" id="UP001303160"/>
    </source>
</evidence>
<accession>A0AAN7AZZ4</accession>
<proteinExistence type="predicted"/>
<comment type="caution">
    <text evidence="1">The sequence shown here is derived from an EMBL/GenBank/DDBJ whole genome shotgun (WGS) entry which is preliminary data.</text>
</comment>
<dbReference type="PANTHER" id="PTHR28139:SF1">
    <property type="entry name" value="UPF0768 PROTEIN YBL029C-A"/>
    <property type="match status" value="1"/>
</dbReference>